<dbReference type="EMBL" id="SSTE01005050">
    <property type="protein sequence ID" value="KAA0061252.1"/>
    <property type="molecule type" value="Genomic_DNA"/>
</dbReference>
<dbReference type="AlphaFoldDB" id="A0A5D3CC35"/>
<dbReference type="SUPFAM" id="SSF53098">
    <property type="entry name" value="Ribonuclease H-like"/>
    <property type="match status" value="1"/>
</dbReference>
<gene>
    <name evidence="2" type="ORF">E5676_scaffold5463G00120</name>
    <name evidence="1" type="ORF">E6C27_scaffold455G00880</name>
</gene>
<reference evidence="3 4" key="1">
    <citation type="submission" date="2019-08" db="EMBL/GenBank/DDBJ databases">
        <title>Draft genome sequences of two oriental melons (Cucumis melo L. var makuwa).</title>
        <authorList>
            <person name="Kwon S.-Y."/>
        </authorList>
    </citation>
    <scope>NUCLEOTIDE SEQUENCE [LARGE SCALE GENOMIC DNA]</scope>
    <source>
        <strain evidence="4">cv. Chang Bougi</strain>
        <strain evidence="3">cv. SW 3</strain>
        <tissue evidence="2">Leaf</tissue>
    </source>
</reference>
<evidence type="ECO:0000313" key="1">
    <source>
        <dbReference type="EMBL" id="KAA0061252.1"/>
    </source>
</evidence>
<sequence length="276" mass="32018">MDLDLALRTDKPASTKEQLNTANIEKWERSNRMKPTDVVEGTSQQNKKQAIENPRFFCKKKGYLKKDCSKYAKWRVKKGKLLILDCLWSQMPNDAERFIYVGDDDHSRYGYLYLIHEKSQSLDVFKSFKVEVELQLGKKIKVVKSDRGGEYYSRYDGSGEQRPGPFAKYLEECGIVPVPSKALVKTSYELWTGKKPSIRHLHVWGCPAEARPYRLNERKLYPRTISYYFVGYSEHSQGEDNIKKVVFEEELVSLPNVGIDDVHTPIPDFTMESIIE</sequence>
<dbReference type="PANTHER" id="PTHR42648:SF28">
    <property type="entry name" value="TRANSPOSON-ENCODED PROTEIN WITH RIBONUCLEASE H-LIKE AND RETROVIRUS ZINC FINGER-LIKE DOMAINS"/>
    <property type="match status" value="1"/>
</dbReference>
<dbReference type="Proteomes" id="UP000321393">
    <property type="component" value="Unassembled WGS sequence"/>
</dbReference>
<dbReference type="PANTHER" id="PTHR42648">
    <property type="entry name" value="TRANSPOSASE, PUTATIVE-RELATED"/>
    <property type="match status" value="1"/>
</dbReference>
<dbReference type="GO" id="GO:0003676">
    <property type="term" value="F:nucleic acid binding"/>
    <property type="evidence" value="ECO:0007669"/>
    <property type="project" value="InterPro"/>
</dbReference>
<proteinExistence type="predicted"/>
<evidence type="ECO:0000313" key="2">
    <source>
        <dbReference type="EMBL" id="TYK09381.1"/>
    </source>
</evidence>
<dbReference type="InterPro" id="IPR036397">
    <property type="entry name" value="RNaseH_sf"/>
</dbReference>
<name>A0A5D3CC35_CUCMM</name>
<dbReference type="Gene3D" id="3.30.420.10">
    <property type="entry name" value="Ribonuclease H-like superfamily/Ribonuclease H"/>
    <property type="match status" value="1"/>
</dbReference>
<protein>
    <submittedName>
        <fullName evidence="2">Retrovirus-related Pol polyprotein from transposon TNT 1-94</fullName>
    </submittedName>
</protein>
<dbReference type="OrthoDB" id="1935113at2759"/>
<dbReference type="EMBL" id="SSTD01011870">
    <property type="protein sequence ID" value="TYK09381.1"/>
    <property type="molecule type" value="Genomic_DNA"/>
</dbReference>
<evidence type="ECO:0000313" key="3">
    <source>
        <dbReference type="Proteomes" id="UP000321393"/>
    </source>
</evidence>
<dbReference type="InterPro" id="IPR039537">
    <property type="entry name" value="Retrotran_Ty1/copia-like"/>
</dbReference>
<accession>A0A5D3CC35</accession>
<dbReference type="InterPro" id="IPR012337">
    <property type="entry name" value="RNaseH-like_sf"/>
</dbReference>
<comment type="caution">
    <text evidence="2">The sequence shown here is derived from an EMBL/GenBank/DDBJ whole genome shotgun (WGS) entry which is preliminary data.</text>
</comment>
<dbReference type="Proteomes" id="UP000321947">
    <property type="component" value="Unassembled WGS sequence"/>
</dbReference>
<organism evidence="2 4">
    <name type="scientific">Cucumis melo var. makuwa</name>
    <name type="common">Oriental melon</name>
    <dbReference type="NCBI Taxonomy" id="1194695"/>
    <lineage>
        <taxon>Eukaryota</taxon>
        <taxon>Viridiplantae</taxon>
        <taxon>Streptophyta</taxon>
        <taxon>Embryophyta</taxon>
        <taxon>Tracheophyta</taxon>
        <taxon>Spermatophyta</taxon>
        <taxon>Magnoliopsida</taxon>
        <taxon>eudicotyledons</taxon>
        <taxon>Gunneridae</taxon>
        <taxon>Pentapetalae</taxon>
        <taxon>rosids</taxon>
        <taxon>fabids</taxon>
        <taxon>Cucurbitales</taxon>
        <taxon>Cucurbitaceae</taxon>
        <taxon>Benincaseae</taxon>
        <taxon>Cucumis</taxon>
    </lineage>
</organism>
<evidence type="ECO:0000313" key="4">
    <source>
        <dbReference type="Proteomes" id="UP000321947"/>
    </source>
</evidence>